<keyword evidence="3 7" id="KW-1133">Transmembrane helix</keyword>
<protein>
    <recommendedName>
        <fullName evidence="7">Endolytic murein transglycosylase</fullName>
        <ecNumber evidence="7">4.2.2.29</ecNumber>
    </recommendedName>
    <alternativeName>
        <fullName evidence="7">Peptidoglycan lytic transglycosylase</fullName>
    </alternativeName>
    <alternativeName>
        <fullName evidence="7">Peptidoglycan polymerization terminase</fullName>
    </alternativeName>
</protein>
<organism evidence="9 10">
    <name type="scientific">Protaetiibacter mangrovi</name>
    <dbReference type="NCBI Taxonomy" id="2970926"/>
    <lineage>
        <taxon>Bacteria</taxon>
        <taxon>Bacillati</taxon>
        <taxon>Actinomycetota</taxon>
        <taxon>Actinomycetes</taxon>
        <taxon>Micrococcales</taxon>
        <taxon>Microbacteriaceae</taxon>
        <taxon>Protaetiibacter</taxon>
    </lineage>
</organism>
<dbReference type="PANTHER" id="PTHR30518">
    <property type="entry name" value="ENDOLYTIC MUREIN TRANSGLYCOSYLASE"/>
    <property type="match status" value="1"/>
</dbReference>
<evidence type="ECO:0000313" key="10">
    <source>
        <dbReference type="Proteomes" id="UP001205337"/>
    </source>
</evidence>
<evidence type="ECO:0000256" key="3">
    <source>
        <dbReference type="ARBA" id="ARBA00022989"/>
    </source>
</evidence>
<evidence type="ECO:0000256" key="7">
    <source>
        <dbReference type="HAMAP-Rule" id="MF_02065"/>
    </source>
</evidence>
<keyword evidence="2 7" id="KW-0812">Transmembrane</keyword>
<comment type="function">
    <text evidence="7">Functions as a peptidoglycan terminase that cleaves nascent peptidoglycan strands endolytically to terminate their elongation.</text>
</comment>
<name>A0ABT1ZBV6_9MICO</name>
<dbReference type="HAMAP" id="MF_02065">
    <property type="entry name" value="MltG"/>
    <property type="match status" value="1"/>
</dbReference>
<dbReference type="NCBIfam" id="TIGR00247">
    <property type="entry name" value="endolytic transglycosylase MltG"/>
    <property type="match status" value="1"/>
</dbReference>
<comment type="caution">
    <text evidence="9">The sequence shown here is derived from an EMBL/GenBank/DDBJ whole genome shotgun (WGS) entry which is preliminary data.</text>
</comment>
<sequence>MTLASEPSWDDIFGPGTAPTTTQETASDAEGPAAPASRRAARESTGGRRRRRGRGPWGWIIAVVVILGLVTAGGVYVWSNYSEKIQDLLGIAPPIDYEGAGNGEEVTIVIESGDIGSDVATKLEQAGVTMTFDAVYQLLLADDSITFEPGNYRLQKEMSAASAIAALQDPANKIVNQVTIPEGVSAESALELVASATGLAIADLQAEAADFTQFGIPANAPNIEGWLFPATYTFDPGVTPHDAIKTLVDTMIQKLDEAGVPAESRFTVLTLASIVQRESGPNVADMAKIARVFQNRLDRGMNLQSDATVAYGTGNTHTVWTTKEERADASNLYNTYANPGLPVGPIGLPGADAIDAALHPADGSWLYFVPINLKTGETVFSNTLAEHDKAAQQLYDWCNASDENAAYCG</sequence>
<proteinExistence type="inferred from homology"/>
<dbReference type="EMBL" id="JANTHX010000003">
    <property type="protein sequence ID" value="MCS0498184.1"/>
    <property type="molecule type" value="Genomic_DNA"/>
</dbReference>
<evidence type="ECO:0000256" key="4">
    <source>
        <dbReference type="ARBA" id="ARBA00023136"/>
    </source>
</evidence>
<evidence type="ECO:0000256" key="2">
    <source>
        <dbReference type="ARBA" id="ARBA00022692"/>
    </source>
</evidence>
<dbReference type="Gene3D" id="3.30.160.60">
    <property type="entry name" value="Classic Zinc Finger"/>
    <property type="match status" value="1"/>
</dbReference>
<feature type="compositionally biased region" description="Low complexity" evidence="8">
    <location>
        <begin position="29"/>
        <end position="38"/>
    </location>
</feature>
<dbReference type="EC" id="4.2.2.29" evidence="7"/>
<dbReference type="PANTHER" id="PTHR30518:SF2">
    <property type="entry name" value="ENDOLYTIC MUREIN TRANSGLYCOSYLASE"/>
    <property type="match status" value="1"/>
</dbReference>
<dbReference type="CDD" id="cd08010">
    <property type="entry name" value="MltG_like"/>
    <property type="match status" value="1"/>
</dbReference>
<feature type="site" description="Important for catalytic activity" evidence="7">
    <location>
        <position position="278"/>
    </location>
</feature>
<evidence type="ECO:0000256" key="8">
    <source>
        <dbReference type="SAM" id="MobiDB-lite"/>
    </source>
</evidence>
<comment type="subcellular location">
    <subcellularLocation>
        <location evidence="7">Cell membrane</location>
        <topology evidence="7">Single-pass membrane protein</topology>
    </subcellularLocation>
</comment>
<feature type="transmembrane region" description="Helical" evidence="7">
    <location>
        <begin position="57"/>
        <end position="78"/>
    </location>
</feature>
<dbReference type="Proteomes" id="UP001205337">
    <property type="component" value="Unassembled WGS sequence"/>
</dbReference>
<keyword evidence="5 7" id="KW-0456">Lyase</keyword>
<dbReference type="RefSeq" id="WP_258797057.1">
    <property type="nucleotide sequence ID" value="NZ_JANTHX010000003.1"/>
</dbReference>
<evidence type="ECO:0000256" key="6">
    <source>
        <dbReference type="ARBA" id="ARBA00023316"/>
    </source>
</evidence>
<gene>
    <name evidence="7 9" type="primary">mltG</name>
    <name evidence="9" type="ORF">NUH29_01310</name>
</gene>
<evidence type="ECO:0000256" key="1">
    <source>
        <dbReference type="ARBA" id="ARBA00022475"/>
    </source>
</evidence>
<keyword evidence="10" id="KW-1185">Reference proteome</keyword>
<keyword evidence="1 7" id="KW-1003">Cell membrane</keyword>
<comment type="catalytic activity">
    <reaction evidence="7">
        <text>a peptidoglycan chain = a peptidoglycan chain with N-acetyl-1,6-anhydromuramyl-[peptide] at the reducing end + a peptidoglycan chain with N-acetylglucosamine at the non-reducing end.</text>
        <dbReference type="EC" id="4.2.2.29"/>
    </reaction>
</comment>
<accession>A0ABT1ZBV6</accession>
<keyword evidence="4 7" id="KW-0472">Membrane</keyword>
<comment type="similarity">
    <text evidence="7">Belongs to the transglycosylase MltG family.</text>
</comment>
<feature type="region of interest" description="Disordered" evidence="8">
    <location>
        <begin position="1"/>
        <end position="52"/>
    </location>
</feature>
<keyword evidence="6 7" id="KW-0961">Cell wall biogenesis/degradation</keyword>
<evidence type="ECO:0000313" key="9">
    <source>
        <dbReference type="EMBL" id="MCS0498184.1"/>
    </source>
</evidence>
<dbReference type="InterPro" id="IPR003770">
    <property type="entry name" value="MLTG-like"/>
</dbReference>
<evidence type="ECO:0000256" key="5">
    <source>
        <dbReference type="ARBA" id="ARBA00023239"/>
    </source>
</evidence>
<reference evidence="9 10" key="1">
    <citation type="submission" date="2022-08" db="EMBL/GenBank/DDBJ databases">
        <authorList>
            <person name="Li F."/>
        </authorList>
    </citation>
    <scope>NUCLEOTIDE SEQUENCE [LARGE SCALE GENOMIC DNA]</scope>
    <source>
        <strain evidence="9 10">10F1B-8-1</strain>
    </source>
</reference>
<dbReference type="Pfam" id="PF02618">
    <property type="entry name" value="YceG"/>
    <property type="match status" value="1"/>
</dbReference>
<dbReference type="Gene3D" id="3.30.1490.480">
    <property type="entry name" value="Endolytic murein transglycosylase"/>
    <property type="match status" value="1"/>
</dbReference>